<dbReference type="InterPro" id="IPR036291">
    <property type="entry name" value="NAD(P)-bd_dom_sf"/>
</dbReference>
<dbReference type="Proteomes" id="UP001222087">
    <property type="component" value="Chromosome"/>
</dbReference>
<dbReference type="PANTHER" id="PTHR43313:SF1">
    <property type="entry name" value="3BETA-HYDROXYSTEROID DEHYDROGENASE DHS-16"/>
    <property type="match status" value="1"/>
</dbReference>
<evidence type="ECO:0000313" key="2">
    <source>
        <dbReference type="Proteomes" id="UP001222087"/>
    </source>
</evidence>
<evidence type="ECO:0000313" key="1">
    <source>
        <dbReference type="EMBL" id="WED41968.1"/>
    </source>
</evidence>
<dbReference type="InterPro" id="IPR002347">
    <property type="entry name" value="SDR_fam"/>
</dbReference>
<protein>
    <submittedName>
        <fullName evidence="1">SDR family NAD(P)-dependent oxidoreductase</fullName>
    </submittedName>
</protein>
<gene>
    <name evidence="1" type="ORF">PXX05_08465</name>
</gene>
<reference evidence="1 2" key="1">
    <citation type="submission" date="2023-02" db="EMBL/GenBank/DDBJ databases">
        <title>Genome Sequence of L. cardiaca H63T.</title>
        <authorList>
            <person name="Lopez A.E."/>
            <person name="Cianciotto N.P."/>
        </authorList>
    </citation>
    <scope>NUCLEOTIDE SEQUENCE [LARGE SCALE GENOMIC DNA]</scope>
    <source>
        <strain evidence="1 2">H63</strain>
    </source>
</reference>
<dbReference type="PANTHER" id="PTHR43313">
    <property type="entry name" value="SHORT-CHAIN DEHYDROGENASE/REDUCTASE FAMILY 9C"/>
    <property type="match status" value="1"/>
</dbReference>
<accession>A0ABY8AN65</accession>
<name>A0ABY8AN65_9GAMM</name>
<dbReference type="PRINTS" id="PR00081">
    <property type="entry name" value="GDHRDH"/>
</dbReference>
<dbReference type="EMBL" id="CP119078">
    <property type="protein sequence ID" value="WED41968.1"/>
    <property type="molecule type" value="Genomic_DNA"/>
</dbReference>
<dbReference type="SUPFAM" id="SSF51735">
    <property type="entry name" value="NAD(P)-binding Rossmann-fold domains"/>
    <property type="match status" value="1"/>
</dbReference>
<dbReference type="Gene3D" id="3.40.50.720">
    <property type="entry name" value="NAD(P)-binding Rossmann-like Domain"/>
    <property type="match status" value="1"/>
</dbReference>
<dbReference type="Pfam" id="PF00106">
    <property type="entry name" value="adh_short"/>
    <property type="match status" value="1"/>
</dbReference>
<organism evidence="1 2">
    <name type="scientific">Legionella cardiaca</name>
    <dbReference type="NCBI Taxonomy" id="1071983"/>
    <lineage>
        <taxon>Bacteria</taxon>
        <taxon>Pseudomonadati</taxon>
        <taxon>Pseudomonadota</taxon>
        <taxon>Gammaproteobacteria</taxon>
        <taxon>Legionellales</taxon>
        <taxon>Legionellaceae</taxon>
        <taxon>Legionella</taxon>
    </lineage>
</organism>
<keyword evidence="2" id="KW-1185">Reference proteome</keyword>
<proteinExistence type="predicted"/>
<sequence>MNHSILITGCSSGLGKAVALLFASQDYRVFAGVRSADDAQKLLSKNNKIIPVILDLSNKEQIVEVAKFVDQKCLPDGLSILINMAGYTPISPFEYTEDHVVREVFEVMLFGPIALTKALLPTLKRNFIKNGNRAKIINISSWAAIDAGPFTGIYSSVKAALLRLTESQYYEFQRIGIDAIAVLPGLMKSPLLTTKAEAEVKKSLINLPSEGLSTYEESLSHISEMGNLTKNSYFVPEPHIIAKQIFKIAKKKNPYSRYLIGKDTFLINILNKITPLCLLENAKMKLYRINKLSNFK</sequence>
<dbReference type="RefSeq" id="WP_275087792.1">
    <property type="nucleotide sequence ID" value="NZ_CP119078.1"/>
</dbReference>